<dbReference type="Gene3D" id="1.10.238.10">
    <property type="entry name" value="EF-hand"/>
    <property type="match status" value="1"/>
</dbReference>
<dbReference type="PROSITE" id="PS50222">
    <property type="entry name" value="EF_HAND_2"/>
    <property type="match status" value="2"/>
</dbReference>
<dbReference type="InterPro" id="IPR008271">
    <property type="entry name" value="Ser/Thr_kinase_AS"/>
</dbReference>
<dbReference type="InterPro" id="IPR001245">
    <property type="entry name" value="Ser-Thr/Tyr_kinase_cat_dom"/>
</dbReference>
<dbReference type="EMBL" id="JAPFFF010000002">
    <property type="protein sequence ID" value="KAK8897036.1"/>
    <property type="molecule type" value="Genomic_DNA"/>
</dbReference>
<keyword evidence="1" id="KW-0106">Calcium</keyword>
<name>A0ABR2L1V2_9EUKA</name>
<feature type="domain" description="EF-hand" evidence="3">
    <location>
        <begin position="415"/>
        <end position="444"/>
    </location>
</feature>
<proteinExistence type="predicted"/>
<organism evidence="4 5">
    <name type="scientific">Tritrichomonas musculus</name>
    <dbReference type="NCBI Taxonomy" id="1915356"/>
    <lineage>
        <taxon>Eukaryota</taxon>
        <taxon>Metamonada</taxon>
        <taxon>Parabasalia</taxon>
        <taxon>Tritrichomonadida</taxon>
        <taxon>Tritrichomonadidae</taxon>
        <taxon>Tritrichomonas</taxon>
    </lineage>
</organism>
<evidence type="ECO:0000256" key="1">
    <source>
        <dbReference type="ARBA" id="ARBA00022837"/>
    </source>
</evidence>
<dbReference type="SMART" id="SM00220">
    <property type="entry name" value="S_TKc"/>
    <property type="match status" value="1"/>
</dbReference>
<dbReference type="Proteomes" id="UP001470230">
    <property type="component" value="Unassembled WGS sequence"/>
</dbReference>
<dbReference type="InterPro" id="IPR000719">
    <property type="entry name" value="Prot_kinase_dom"/>
</dbReference>
<dbReference type="InterPro" id="IPR051681">
    <property type="entry name" value="Ser/Thr_Kinases-Pseudokinases"/>
</dbReference>
<dbReference type="PROSITE" id="PS00108">
    <property type="entry name" value="PROTEIN_KINASE_ST"/>
    <property type="match status" value="1"/>
</dbReference>
<dbReference type="Gene3D" id="1.10.510.10">
    <property type="entry name" value="Transferase(Phosphotransferase) domain 1"/>
    <property type="match status" value="1"/>
</dbReference>
<dbReference type="InterPro" id="IPR011009">
    <property type="entry name" value="Kinase-like_dom_sf"/>
</dbReference>
<comment type="caution">
    <text evidence="4">The sequence shown here is derived from an EMBL/GenBank/DDBJ whole genome shotgun (WGS) entry which is preliminary data.</text>
</comment>
<feature type="domain" description="EF-hand" evidence="3">
    <location>
        <begin position="325"/>
        <end position="360"/>
    </location>
</feature>
<dbReference type="PANTHER" id="PTHR44329">
    <property type="entry name" value="SERINE/THREONINE-PROTEIN KINASE TNNI3K-RELATED"/>
    <property type="match status" value="1"/>
</dbReference>
<dbReference type="Pfam" id="PF07714">
    <property type="entry name" value="PK_Tyr_Ser-Thr"/>
    <property type="match status" value="1"/>
</dbReference>
<accession>A0ABR2L1V2</accession>
<dbReference type="PROSITE" id="PS50011">
    <property type="entry name" value="PROTEIN_KINASE_DOM"/>
    <property type="match status" value="1"/>
</dbReference>
<gene>
    <name evidence="4" type="ORF">M9Y10_014970</name>
</gene>
<dbReference type="SUPFAM" id="SSF47473">
    <property type="entry name" value="EF-hand"/>
    <property type="match status" value="1"/>
</dbReference>
<evidence type="ECO:0000259" key="3">
    <source>
        <dbReference type="PROSITE" id="PS50222"/>
    </source>
</evidence>
<dbReference type="SMART" id="SM00054">
    <property type="entry name" value="EFh"/>
    <property type="match status" value="2"/>
</dbReference>
<dbReference type="InterPro" id="IPR002048">
    <property type="entry name" value="EF_hand_dom"/>
</dbReference>
<reference evidence="4 5" key="1">
    <citation type="submission" date="2024-04" db="EMBL/GenBank/DDBJ databases">
        <title>Tritrichomonas musculus Genome.</title>
        <authorList>
            <person name="Alves-Ferreira E."/>
            <person name="Grigg M."/>
            <person name="Lorenzi H."/>
            <person name="Galac M."/>
        </authorList>
    </citation>
    <scope>NUCLEOTIDE SEQUENCE [LARGE SCALE GENOMIC DNA]</scope>
    <source>
        <strain evidence="4 5">EAF2021</strain>
    </source>
</reference>
<evidence type="ECO:0000259" key="2">
    <source>
        <dbReference type="PROSITE" id="PS50011"/>
    </source>
</evidence>
<protein>
    <recommendedName>
        <fullName evidence="6">Calmodulin</fullName>
    </recommendedName>
</protein>
<dbReference type="InterPro" id="IPR018247">
    <property type="entry name" value="EF_Hand_1_Ca_BS"/>
</dbReference>
<feature type="domain" description="Protein kinase" evidence="2">
    <location>
        <begin position="13"/>
        <end position="290"/>
    </location>
</feature>
<dbReference type="SUPFAM" id="SSF56112">
    <property type="entry name" value="Protein kinase-like (PK-like)"/>
    <property type="match status" value="1"/>
</dbReference>
<evidence type="ECO:0008006" key="6">
    <source>
        <dbReference type="Google" id="ProtNLM"/>
    </source>
</evidence>
<dbReference type="PROSITE" id="PS00018">
    <property type="entry name" value="EF_HAND_1"/>
    <property type="match status" value="1"/>
</dbReference>
<evidence type="ECO:0000313" key="4">
    <source>
        <dbReference type="EMBL" id="KAK8897036.1"/>
    </source>
</evidence>
<dbReference type="InterPro" id="IPR011992">
    <property type="entry name" value="EF-hand-dom_pair"/>
</dbReference>
<sequence length="485" mass="57039">MDFDYAAFENRLEVMSSSIDGGAQGSIYVCIDRIDPKHPVRYALKRYYNLKTRQDQEEYLRELSTMLDLVHPALVTLVHFNLHGIYDKKKHDYDHVPYMMFPFYQKKSLHQFMNAPTSQWNNTKIMINLIGVAAGMKYLHENRIIHRDLKPENILLNDFLYPNISDFGLALRLPDSGALRVEDTKNLGTYYLIAPELFQDSFYGRKVDVYGYGVFMYWMFTHKYPFDDWAGTEGYEDRLKEAVCGGVRPDVSGIPSPFNELITRCWAVKTETRPEFSEIVDLLTKRESWLPDINEREIEDYMILIQEIKNLTLETPNPFIGHKEAIGDSVVEAFLQIDKDKNYNLDVDELAEFLHEFAPQLKPFVRLLMKVFGEEQEEEDENGQVTKKYGMSWKSFMEFYSSFIEKTSSPNYISRRIFSFIDDDQSGIIDFEELNEIVDLIDAPRSVVLSLLTKFTEMDYEHFQFQFYTIMVYLWKYESIETEES</sequence>
<keyword evidence="5" id="KW-1185">Reference proteome</keyword>
<evidence type="ECO:0000313" key="5">
    <source>
        <dbReference type="Proteomes" id="UP001470230"/>
    </source>
</evidence>